<comment type="caution">
    <text evidence="4">The sequence shown here is derived from an EMBL/GenBank/DDBJ whole genome shotgun (WGS) entry which is preliminary data.</text>
</comment>
<keyword evidence="1" id="KW-0677">Repeat</keyword>
<dbReference type="RefSeq" id="WP_106987398.1">
    <property type="nucleotide sequence ID" value="NZ_DAWBWI010000339.1"/>
</dbReference>
<dbReference type="PANTHER" id="PTHR30185">
    <property type="entry name" value="CRYPTIC BETA-GLUCOSIDE BGL OPERON ANTITERMINATOR"/>
    <property type="match status" value="1"/>
</dbReference>
<dbReference type="InterPro" id="IPR036634">
    <property type="entry name" value="PRD_sf"/>
</dbReference>
<dbReference type="InterPro" id="IPR050661">
    <property type="entry name" value="BglG_antiterminators"/>
</dbReference>
<dbReference type="Pfam" id="PF03123">
    <property type="entry name" value="CAT_RBD"/>
    <property type="match status" value="1"/>
</dbReference>
<dbReference type="SUPFAM" id="SSF50151">
    <property type="entry name" value="SacY-like RNA-binding domain"/>
    <property type="match status" value="1"/>
</dbReference>
<evidence type="ECO:0000259" key="2">
    <source>
        <dbReference type="PROSITE" id="PS51372"/>
    </source>
</evidence>
<dbReference type="EMBL" id="PYLP01000003">
    <property type="protein sequence ID" value="PST41246.1"/>
    <property type="molecule type" value="Genomic_DNA"/>
</dbReference>
<dbReference type="Proteomes" id="UP000241201">
    <property type="component" value="Unassembled WGS sequence"/>
</dbReference>
<dbReference type="AlphaFoldDB" id="A0A2T3G138"/>
<dbReference type="Gene3D" id="1.10.1790.10">
    <property type="entry name" value="PRD domain"/>
    <property type="match status" value="2"/>
</dbReference>
<keyword evidence="5" id="KW-1185">Reference proteome</keyword>
<dbReference type="InterPro" id="IPR004341">
    <property type="entry name" value="CAT_RNA-bd_dom"/>
</dbReference>
<dbReference type="SUPFAM" id="SSF63520">
    <property type="entry name" value="PTS-regulatory domain, PRD"/>
    <property type="match status" value="2"/>
</dbReference>
<reference evidence="5" key="1">
    <citation type="submission" date="2018-03" db="EMBL/GenBank/DDBJ databases">
        <title>Lachnoclostridium SNUG30370 gen.nov., sp.nov., isolated from human faeces.</title>
        <authorList>
            <person name="Seo B."/>
            <person name="Jeon K."/>
            <person name="Ko G."/>
        </authorList>
    </citation>
    <scope>NUCLEOTIDE SEQUENCE [LARGE SCALE GENOMIC DNA]</scope>
    <source>
        <strain evidence="5">SNUG30370</strain>
    </source>
</reference>
<dbReference type="GeneID" id="77470198"/>
<dbReference type="GO" id="GO:0003723">
    <property type="term" value="F:RNA binding"/>
    <property type="evidence" value="ECO:0007669"/>
    <property type="project" value="InterPro"/>
</dbReference>
<feature type="domain" description="PRD" evidence="2">
    <location>
        <begin position="66"/>
        <end position="169"/>
    </location>
</feature>
<proteinExistence type="predicted"/>
<dbReference type="InterPro" id="IPR036650">
    <property type="entry name" value="CAT_RNA-bd_dom_sf"/>
</dbReference>
<dbReference type="EMBL" id="JAJDKZ010000002">
    <property type="protein sequence ID" value="MCB8609185.1"/>
    <property type="molecule type" value="Genomic_DNA"/>
</dbReference>
<evidence type="ECO:0000256" key="1">
    <source>
        <dbReference type="ARBA" id="ARBA00022737"/>
    </source>
</evidence>
<name>A0A2T3G138_9FIRM</name>
<evidence type="ECO:0000313" key="5">
    <source>
        <dbReference type="Proteomes" id="UP000241201"/>
    </source>
</evidence>
<dbReference type="Proteomes" id="UP001198439">
    <property type="component" value="Unassembled WGS sequence"/>
</dbReference>
<dbReference type="GO" id="GO:0006355">
    <property type="term" value="P:regulation of DNA-templated transcription"/>
    <property type="evidence" value="ECO:0007669"/>
    <property type="project" value="InterPro"/>
</dbReference>
<dbReference type="SMART" id="SM01061">
    <property type="entry name" value="CAT_RBD"/>
    <property type="match status" value="1"/>
</dbReference>
<evidence type="ECO:0000313" key="4">
    <source>
        <dbReference type="EMBL" id="PST41246.1"/>
    </source>
</evidence>
<protein>
    <submittedName>
        <fullName evidence="3">PRD domain-containing protein</fullName>
    </submittedName>
    <submittedName>
        <fullName evidence="4">Permease</fullName>
    </submittedName>
</protein>
<organism evidence="4 5">
    <name type="scientific">Faecalibacillus faecis</name>
    <dbReference type="NCBI Taxonomy" id="1982628"/>
    <lineage>
        <taxon>Bacteria</taxon>
        <taxon>Bacillati</taxon>
        <taxon>Bacillota</taxon>
        <taxon>Erysipelotrichia</taxon>
        <taxon>Erysipelotrichales</taxon>
        <taxon>Coprobacillaceae</taxon>
        <taxon>Faecalibacillus</taxon>
    </lineage>
</organism>
<dbReference type="PANTHER" id="PTHR30185:SF16">
    <property type="entry name" value="PROTEIN GLCT"/>
    <property type="match status" value="1"/>
</dbReference>
<feature type="domain" description="PRD" evidence="2">
    <location>
        <begin position="170"/>
        <end position="277"/>
    </location>
</feature>
<dbReference type="InterPro" id="IPR011608">
    <property type="entry name" value="PRD"/>
</dbReference>
<reference evidence="4" key="2">
    <citation type="journal article" date="2019" name="Int. J. Syst. Evol. Microbiol.">
        <title>Faecalibacillus intestinalis gen. nov., sp. nov. and Faecalibacillus faecis sp. nov., isolated from human faeces.</title>
        <authorList>
            <person name="Seo B."/>
            <person name="Jeon K."/>
            <person name="Baek I."/>
            <person name="Lee Y.M."/>
            <person name="Baek K."/>
            <person name="Ko G."/>
        </authorList>
    </citation>
    <scope>NUCLEOTIDE SEQUENCE</scope>
    <source>
        <strain evidence="4">SNUG30370</strain>
    </source>
</reference>
<evidence type="ECO:0000313" key="3">
    <source>
        <dbReference type="EMBL" id="MCB8609185.1"/>
    </source>
</evidence>
<accession>A0A2T3G138</accession>
<sequence>MYQVLKILNNNTILAKEGNNEIIILAKGIGFGKKVNDHFEIPPQAKKYMMQKNYQAKDKLKKVIDYINPVYLEIAAEIIKEATNKFQKVNHDILIPLADHIHFTIKRMDENIMPSNPFTYDIRLLFPDEYEVALKSKEIIKSFINKEINNDEVSFITLHIHSAISSNKVGESMEAARIVHESIIKLQTDLNMKIDIESISYARLMNHIKFLIIRLNTNEQLQMDISEFTKNKFPFAYEQAIRMCDNLSKVLHKELPESEVGYLALHLERILSSAFQN</sequence>
<dbReference type="PROSITE" id="PS51372">
    <property type="entry name" value="PRD_2"/>
    <property type="match status" value="2"/>
</dbReference>
<dbReference type="Pfam" id="PF00874">
    <property type="entry name" value="PRD"/>
    <property type="match status" value="2"/>
</dbReference>
<gene>
    <name evidence="4" type="ORF">C7U55_03645</name>
    <name evidence="3" type="ORF">LJD69_01080</name>
</gene>
<reference evidence="3" key="3">
    <citation type="submission" date="2021-10" db="EMBL/GenBank/DDBJ databases">
        <title>Collection of gut derived symbiotic bacterial strains cultured from healthy donors.</title>
        <authorList>
            <person name="Lin H."/>
            <person name="Littmann E."/>
            <person name="Kohout C."/>
            <person name="Pamer E.G."/>
        </authorList>
    </citation>
    <scope>NUCLEOTIDE SEQUENCE</scope>
    <source>
        <strain evidence="3">DFI.4.48</strain>
    </source>
</reference>
<dbReference type="Gene3D" id="2.30.24.10">
    <property type="entry name" value="CAT RNA-binding domain"/>
    <property type="match status" value="1"/>
</dbReference>